<comment type="caution">
    <text evidence="1">The sequence shown here is derived from an EMBL/GenBank/DDBJ whole genome shotgun (WGS) entry which is preliminary data.</text>
</comment>
<name>A0A6B0XZ71_9RHOB</name>
<dbReference type="GO" id="GO:0003824">
    <property type="term" value="F:catalytic activity"/>
    <property type="evidence" value="ECO:0007669"/>
    <property type="project" value="InterPro"/>
</dbReference>
<evidence type="ECO:0000313" key="1">
    <source>
        <dbReference type="EMBL" id="MXY32932.1"/>
    </source>
</evidence>
<dbReference type="Gene3D" id="3.90.330.10">
    <property type="entry name" value="Nitrile hydratase alpha /Thiocyanate hydrolase gamma"/>
    <property type="match status" value="1"/>
</dbReference>
<reference evidence="1" key="1">
    <citation type="submission" date="2019-09" db="EMBL/GenBank/DDBJ databases">
        <title>Characterisation of the sponge microbiome using genome-centric metagenomics.</title>
        <authorList>
            <person name="Engelberts J.P."/>
            <person name="Robbins S.J."/>
            <person name="De Goeij J.M."/>
            <person name="Aranda M."/>
            <person name="Bell S.C."/>
            <person name="Webster N.S."/>
        </authorList>
    </citation>
    <scope>NUCLEOTIDE SEQUENCE</scope>
    <source>
        <strain evidence="1">SB0664_bin_43</strain>
    </source>
</reference>
<proteinExistence type="predicted"/>
<protein>
    <submittedName>
        <fullName evidence="1">NHLP leader peptide family natural product</fullName>
    </submittedName>
</protein>
<dbReference type="EMBL" id="VXRY01000092">
    <property type="protein sequence ID" value="MXY32932.1"/>
    <property type="molecule type" value="Genomic_DNA"/>
</dbReference>
<organism evidence="1">
    <name type="scientific">Boseongicola sp. SB0664_bin_43</name>
    <dbReference type="NCBI Taxonomy" id="2604844"/>
    <lineage>
        <taxon>Bacteria</taxon>
        <taxon>Pseudomonadati</taxon>
        <taxon>Pseudomonadota</taxon>
        <taxon>Alphaproteobacteria</taxon>
        <taxon>Rhodobacterales</taxon>
        <taxon>Paracoccaceae</taxon>
        <taxon>Boseongicola</taxon>
    </lineage>
</organism>
<gene>
    <name evidence="1" type="ORF">F4Y60_02345</name>
</gene>
<dbReference type="GO" id="GO:0046914">
    <property type="term" value="F:transition metal ion binding"/>
    <property type="evidence" value="ECO:0007669"/>
    <property type="project" value="InterPro"/>
</dbReference>
<dbReference type="InterPro" id="IPR022513">
    <property type="entry name" value="TOMM_pelo"/>
</dbReference>
<accession>A0A6B0XZ71</accession>
<dbReference type="InterPro" id="IPR036648">
    <property type="entry name" value="CN_Hdrase_a/SCN_Hdrase_g_sf"/>
</dbReference>
<dbReference type="AlphaFoldDB" id="A0A6B0XZ71"/>
<dbReference type="SUPFAM" id="SSF56209">
    <property type="entry name" value="Nitrile hydratase alpha chain"/>
    <property type="match status" value="1"/>
</dbReference>
<sequence>MRSGDEMLKQVVDKSAVDSDFRQQLLADPKSTISGELGITIPESMNVVVHESDMQTVHLALPPDPNITEEQLEAISAGLCCCW</sequence>
<dbReference type="NCBIfam" id="TIGR03793">
    <property type="entry name" value="leader_NHLP"/>
    <property type="match status" value="1"/>
</dbReference>